<keyword evidence="4" id="KW-1185">Reference proteome</keyword>
<dbReference type="EMBL" id="LCWV01000030">
    <property type="protein sequence ID" value="PWI65740.1"/>
    <property type="molecule type" value="Genomic_DNA"/>
</dbReference>
<dbReference type="EMBL" id="JAWRVI010000001">
    <property type="protein sequence ID" value="KAK4095497.1"/>
    <property type="molecule type" value="Genomic_DNA"/>
</dbReference>
<evidence type="ECO:0000313" key="1">
    <source>
        <dbReference type="EMBL" id="KAK4095497.1"/>
    </source>
</evidence>
<name>A0A2U3DU19_PURLI</name>
<dbReference type="Proteomes" id="UP001287286">
    <property type="component" value="Unassembled WGS sequence"/>
</dbReference>
<gene>
    <name evidence="2" type="ORF">PCL_06711</name>
    <name evidence="1" type="ORF">Purlil1_293</name>
</gene>
<sequence length="234" mass="25956">MRCAEARVKEGRGVSGWLGRFALSSGSDWRSFFPTHPGSSYSLVDDGPRLGRLPQPALCGVSQRPERPGLASRAWHWEEAVDEPGRTKPRRAEGFETSIRLLGLLGAARALPKDGKSHEALCSLKDISTRHATADGAEPLRICPRAENLQPHRHSASPLELSRAARSVDDLRNGVADAPSPNDRRFADASIRDPIARMWRVTLRLRHRRCRTNTAIWAQRDPPFQVGTLRARPA</sequence>
<proteinExistence type="predicted"/>
<organism evidence="2 3">
    <name type="scientific">Purpureocillium lilacinum</name>
    <name type="common">Paecilomyces lilacinus</name>
    <dbReference type="NCBI Taxonomy" id="33203"/>
    <lineage>
        <taxon>Eukaryota</taxon>
        <taxon>Fungi</taxon>
        <taxon>Dikarya</taxon>
        <taxon>Ascomycota</taxon>
        <taxon>Pezizomycotina</taxon>
        <taxon>Sordariomycetes</taxon>
        <taxon>Hypocreomycetidae</taxon>
        <taxon>Hypocreales</taxon>
        <taxon>Ophiocordycipitaceae</taxon>
        <taxon>Purpureocillium</taxon>
    </lineage>
</organism>
<protein>
    <submittedName>
        <fullName evidence="2">Uncharacterized protein</fullName>
    </submittedName>
</protein>
<comment type="caution">
    <text evidence="2">The sequence shown here is derived from an EMBL/GenBank/DDBJ whole genome shotgun (WGS) entry which is preliminary data.</text>
</comment>
<accession>A0A2U3DU19</accession>
<reference evidence="1" key="3">
    <citation type="submission" date="2023-11" db="EMBL/GenBank/DDBJ databases">
        <authorList>
            <person name="Beijen E."/>
            <person name="Ohm R.A."/>
        </authorList>
    </citation>
    <scope>NUCLEOTIDE SEQUENCE</scope>
    <source>
        <strain evidence="1">CBS 150709</strain>
    </source>
</reference>
<evidence type="ECO:0000313" key="4">
    <source>
        <dbReference type="Proteomes" id="UP001287286"/>
    </source>
</evidence>
<reference evidence="2 3" key="2">
    <citation type="journal article" date="2016" name="Front. Microbiol.">
        <title>Genome and transcriptome sequences reveal the specific parasitism of the nematophagous Purpureocillium lilacinum 36-1.</title>
        <authorList>
            <person name="Xie J."/>
            <person name="Li S."/>
            <person name="Mo C."/>
            <person name="Xiao X."/>
            <person name="Peng D."/>
            <person name="Wang G."/>
            <person name="Xiao Y."/>
        </authorList>
    </citation>
    <scope>NUCLEOTIDE SEQUENCE [LARGE SCALE GENOMIC DNA]</scope>
    <source>
        <strain evidence="2 3">36-1</strain>
    </source>
</reference>
<reference evidence="2" key="1">
    <citation type="submission" date="2015-05" db="EMBL/GenBank/DDBJ databases">
        <authorList>
            <person name="Wang D.B."/>
            <person name="Wang M."/>
        </authorList>
    </citation>
    <scope>NUCLEOTIDE SEQUENCE</scope>
    <source>
        <strain evidence="2">36-1</strain>
    </source>
</reference>
<reference evidence="1 4" key="4">
    <citation type="journal article" date="2024" name="Microbiol. Resour. Announc.">
        <title>Genome annotations for the ascomycete fungi Trichoderma harzianum, Trichoderma aggressivum, and Purpureocillium lilacinum.</title>
        <authorList>
            <person name="Beijen E.P.W."/>
            <person name="Ohm R.A."/>
        </authorList>
    </citation>
    <scope>NUCLEOTIDE SEQUENCE [LARGE SCALE GENOMIC DNA]</scope>
    <source>
        <strain evidence="1 4">CBS 150709</strain>
    </source>
</reference>
<evidence type="ECO:0000313" key="2">
    <source>
        <dbReference type="EMBL" id="PWI65740.1"/>
    </source>
</evidence>
<dbReference type="AlphaFoldDB" id="A0A2U3DU19"/>
<dbReference type="Proteomes" id="UP000245956">
    <property type="component" value="Unassembled WGS sequence"/>
</dbReference>
<evidence type="ECO:0000313" key="3">
    <source>
        <dbReference type="Proteomes" id="UP000245956"/>
    </source>
</evidence>